<feature type="region of interest" description="Disordered" evidence="2">
    <location>
        <begin position="34"/>
        <end position="101"/>
    </location>
</feature>
<evidence type="ECO:0008006" key="5">
    <source>
        <dbReference type="Google" id="ProtNLM"/>
    </source>
</evidence>
<comment type="caution">
    <text evidence="3">The sequence shown here is derived from an EMBL/GenBank/DDBJ whole genome shotgun (WGS) entry which is preliminary data.</text>
</comment>
<dbReference type="PANTHER" id="PTHR31809:SF0">
    <property type="entry name" value="BUD13 HOMOLOG"/>
    <property type="match status" value="1"/>
</dbReference>
<dbReference type="EMBL" id="SIDB01000002">
    <property type="protein sequence ID" value="KAI3435740.1"/>
    <property type="molecule type" value="Genomic_DNA"/>
</dbReference>
<feature type="compositionally biased region" description="Low complexity" evidence="2">
    <location>
        <begin position="129"/>
        <end position="140"/>
    </location>
</feature>
<dbReference type="GO" id="GO:0003723">
    <property type="term" value="F:RNA binding"/>
    <property type="evidence" value="ECO:0007669"/>
    <property type="project" value="TreeGrafter"/>
</dbReference>
<gene>
    <name evidence="3" type="ORF">D9Q98_001798</name>
</gene>
<dbReference type="PANTHER" id="PTHR31809">
    <property type="entry name" value="BUD13 HOMOLOG"/>
    <property type="match status" value="1"/>
</dbReference>
<reference evidence="3" key="2">
    <citation type="submission" date="2020-11" db="EMBL/GenBank/DDBJ databases">
        <authorList>
            <person name="Cecchin M."/>
            <person name="Marcolungo L."/>
            <person name="Rossato M."/>
            <person name="Girolomoni L."/>
            <person name="Cosentino E."/>
            <person name="Cuine S."/>
            <person name="Li-Beisson Y."/>
            <person name="Delledonne M."/>
            <person name="Ballottari M."/>
        </authorList>
    </citation>
    <scope>NUCLEOTIDE SEQUENCE</scope>
    <source>
        <strain evidence="3">211/11P</strain>
        <tissue evidence="3">Whole cell</tissue>
    </source>
</reference>
<evidence type="ECO:0000313" key="4">
    <source>
        <dbReference type="Proteomes" id="UP001055712"/>
    </source>
</evidence>
<feature type="region of interest" description="Disordered" evidence="2">
    <location>
        <begin position="1"/>
        <end position="22"/>
    </location>
</feature>
<dbReference type="GO" id="GO:0005684">
    <property type="term" value="C:U2-type spliceosomal complex"/>
    <property type="evidence" value="ECO:0007669"/>
    <property type="project" value="TreeGrafter"/>
</dbReference>
<dbReference type="AlphaFoldDB" id="A0A9D4TVL4"/>
<feature type="compositionally biased region" description="Basic and acidic residues" evidence="2">
    <location>
        <begin position="10"/>
        <end position="22"/>
    </location>
</feature>
<evidence type="ECO:0000313" key="3">
    <source>
        <dbReference type="EMBL" id="KAI3435740.1"/>
    </source>
</evidence>
<name>A0A9D4TVL4_CHLVU</name>
<feature type="region of interest" description="Disordered" evidence="2">
    <location>
        <begin position="119"/>
        <end position="277"/>
    </location>
</feature>
<sequence length="496" mass="54814">MFKGVSTLRAGEKKEQPLSEKAKALQQYLAAQYGAGDADKKKKKKKKRPEAAGPGIKILDQDVSGFATAAASARRGPPLAGGDADGAEEDDAEEDQPVVVNVEEGERLKLVAERERNFFKQGNDGSGWAVADSTAAADASPPRRQRHDSPDASPPRRQRHDSPDASPPRRQRHDSPDASPPRRQRHDSPDASPPRRQRHDSPDASPPRRPAAAADRGSSPPRRGGGADSDASPPRRQSGAADADASPPRKRRAEESAAGEEEIAEAKKRRMMSDGTIAGMVSGRELVAEMQRKREREKQRFSELEADVTGRGAQTVFRDKEGRQVSKEAYLEEKAAAKKKAQYDSEQQLDWGGGLKQRVDASQRVAEMAAEAAKPFARSRDDRELDAMHRGRSRWGDPMAGLVASKIPDLEAPASLVEKHAERMKKSSGFIIPQEVPKHSWLRRGLGPPPNRYGIRPGRHWDGVDRSNGFERDMFKRQTELKRRDQEARMWAQEDM</sequence>
<dbReference type="InterPro" id="IPR051112">
    <property type="entry name" value="CWC26_splicing_factor"/>
</dbReference>
<dbReference type="Pfam" id="PF09736">
    <property type="entry name" value="Bud13"/>
    <property type="match status" value="1"/>
</dbReference>
<dbReference type="Proteomes" id="UP001055712">
    <property type="component" value="Unassembled WGS sequence"/>
</dbReference>
<organism evidence="3 4">
    <name type="scientific">Chlorella vulgaris</name>
    <name type="common">Green alga</name>
    <dbReference type="NCBI Taxonomy" id="3077"/>
    <lineage>
        <taxon>Eukaryota</taxon>
        <taxon>Viridiplantae</taxon>
        <taxon>Chlorophyta</taxon>
        <taxon>core chlorophytes</taxon>
        <taxon>Trebouxiophyceae</taxon>
        <taxon>Chlorellales</taxon>
        <taxon>Chlorellaceae</taxon>
        <taxon>Chlorella clade</taxon>
        <taxon>Chlorella</taxon>
    </lineage>
</organism>
<protein>
    <recommendedName>
        <fullName evidence="5">BUD13-like protein</fullName>
    </recommendedName>
</protein>
<feature type="compositionally biased region" description="Basic and acidic residues" evidence="2">
    <location>
        <begin position="378"/>
        <end position="389"/>
    </location>
</feature>
<feature type="compositionally biased region" description="Low complexity" evidence="2">
    <location>
        <begin position="210"/>
        <end position="222"/>
    </location>
</feature>
<keyword evidence="4" id="KW-1185">Reference proteome</keyword>
<feature type="compositionally biased region" description="Basic and acidic residues" evidence="2">
    <location>
        <begin position="289"/>
        <end position="303"/>
    </location>
</feature>
<evidence type="ECO:0000256" key="1">
    <source>
        <dbReference type="ARBA" id="ARBA00011069"/>
    </source>
</evidence>
<evidence type="ECO:0000256" key="2">
    <source>
        <dbReference type="SAM" id="MobiDB-lite"/>
    </source>
</evidence>
<reference evidence="3" key="1">
    <citation type="journal article" date="2019" name="Plant J.">
        <title>Chlorella vulgaris genome assembly and annotation reveals the molecular basis for metabolic acclimation to high light conditions.</title>
        <authorList>
            <person name="Cecchin M."/>
            <person name="Marcolungo L."/>
            <person name="Rossato M."/>
            <person name="Girolomoni L."/>
            <person name="Cosentino E."/>
            <person name="Cuine S."/>
            <person name="Li-Beisson Y."/>
            <person name="Delledonne M."/>
            <person name="Ballottari M."/>
        </authorList>
    </citation>
    <scope>NUCLEOTIDE SEQUENCE</scope>
    <source>
        <strain evidence="3">211/11P</strain>
    </source>
</reference>
<accession>A0A9D4TVL4</accession>
<proteinExistence type="inferred from homology"/>
<feature type="region of interest" description="Disordered" evidence="2">
    <location>
        <begin position="370"/>
        <end position="399"/>
    </location>
</feature>
<dbReference type="OrthoDB" id="6022at2759"/>
<feature type="region of interest" description="Disordered" evidence="2">
    <location>
        <begin position="289"/>
        <end position="320"/>
    </location>
</feature>
<dbReference type="GO" id="GO:0000398">
    <property type="term" value="P:mRNA splicing, via spliceosome"/>
    <property type="evidence" value="ECO:0007669"/>
    <property type="project" value="TreeGrafter"/>
</dbReference>
<feature type="compositionally biased region" description="Acidic residues" evidence="2">
    <location>
        <begin position="85"/>
        <end position="96"/>
    </location>
</feature>
<comment type="similarity">
    <text evidence="1">Belongs to the CWC26 family.</text>
</comment>
<dbReference type="GO" id="GO:0070274">
    <property type="term" value="C:RES complex"/>
    <property type="evidence" value="ECO:0007669"/>
    <property type="project" value="TreeGrafter"/>
</dbReference>
<dbReference type="InterPro" id="IPR018609">
    <property type="entry name" value="Bud13"/>
</dbReference>
<feature type="region of interest" description="Disordered" evidence="2">
    <location>
        <begin position="440"/>
        <end position="466"/>
    </location>
</feature>